<evidence type="ECO:0000313" key="1">
    <source>
        <dbReference type="EMBL" id="ODH15277.1"/>
    </source>
</evidence>
<dbReference type="EMBL" id="LZYO01000350">
    <property type="protein sequence ID" value="ODH15277.1"/>
    <property type="molecule type" value="Genomic_DNA"/>
</dbReference>
<name>A0A1D2J7G9_PARBR</name>
<reference evidence="1 2" key="1">
    <citation type="submission" date="2016-06" db="EMBL/GenBank/DDBJ databases">
        <authorList>
            <person name="Kjaerup R.B."/>
            <person name="Dalgaard T.S."/>
            <person name="Juul-Madsen H.R."/>
        </authorList>
    </citation>
    <scope>NUCLEOTIDE SEQUENCE [LARGE SCALE GENOMIC DNA]</scope>
    <source>
        <strain evidence="1 2">Pb300</strain>
    </source>
</reference>
<comment type="caution">
    <text evidence="1">The sequence shown here is derived from an EMBL/GenBank/DDBJ whole genome shotgun (WGS) entry which is preliminary data.</text>
</comment>
<accession>A0A1D2J7G9</accession>
<evidence type="ECO:0000313" key="2">
    <source>
        <dbReference type="Proteomes" id="UP000242814"/>
    </source>
</evidence>
<dbReference type="Proteomes" id="UP000242814">
    <property type="component" value="Unassembled WGS sequence"/>
</dbReference>
<dbReference type="VEuPathDB" id="FungiDB:PADG_02516"/>
<dbReference type="AlphaFoldDB" id="A0A1D2J7G9"/>
<organism evidence="1 2">
    <name type="scientific">Paracoccidioides brasiliensis</name>
    <dbReference type="NCBI Taxonomy" id="121759"/>
    <lineage>
        <taxon>Eukaryota</taxon>
        <taxon>Fungi</taxon>
        <taxon>Dikarya</taxon>
        <taxon>Ascomycota</taxon>
        <taxon>Pezizomycotina</taxon>
        <taxon>Eurotiomycetes</taxon>
        <taxon>Eurotiomycetidae</taxon>
        <taxon>Onygenales</taxon>
        <taxon>Ajellomycetaceae</taxon>
        <taxon>Paracoccidioides</taxon>
    </lineage>
</organism>
<proteinExistence type="predicted"/>
<gene>
    <name evidence="1" type="ORF">ACO22_06458</name>
</gene>
<protein>
    <submittedName>
        <fullName evidence="1">Uncharacterized protein</fullName>
    </submittedName>
</protein>
<dbReference type="VEuPathDB" id="FungiDB:PABG_00125"/>
<sequence length="143" mass="15662">MVSQFPVSASSSDLLHAGGMSLSYIHVRHHPNTIMLIAAQTAQAKATQKLREGRAEGEVIARAWRPFSPLGSRAAFDFLVTPVLAFDLGEREACTTSCKGFPGVKDWYGAKKWQHPLIVTVITTHGELQSIFVHPDLASSYEL</sequence>